<dbReference type="OrthoDB" id="9795655at2"/>
<feature type="transmembrane region" description="Helical" evidence="9">
    <location>
        <begin position="83"/>
        <end position="101"/>
    </location>
</feature>
<dbReference type="EMBL" id="NMVO01000012">
    <property type="protein sequence ID" value="OYO14334.1"/>
    <property type="molecule type" value="Genomic_DNA"/>
</dbReference>
<keyword evidence="3" id="KW-1003">Cell membrane</keyword>
<keyword evidence="4" id="KW-0997">Cell inner membrane</keyword>
<feature type="transmembrane region" description="Helical" evidence="9">
    <location>
        <begin position="122"/>
        <end position="146"/>
    </location>
</feature>
<comment type="subcellular location">
    <subcellularLocation>
        <location evidence="1">Cell inner membrane</location>
        <topology evidence="1">Multi-pass membrane protein</topology>
    </subcellularLocation>
</comment>
<dbReference type="PANTHER" id="PTHR35011">
    <property type="entry name" value="2,3-DIKETO-L-GULONATE TRAP TRANSPORTER SMALL PERMEASE PROTEIN YIAM"/>
    <property type="match status" value="1"/>
</dbReference>
<evidence type="ECO:0000256" key="5">
    <source>
        <dbReference type="ARBA" id="ARBA00022692"/>
    </source>
</evidence>
<evidence type="ECO:0000256" key="4">
    <source>
        <dbReference type="ARBA" id="ARBA00022519"/>
    </source>
</evidence>
<dbReference type="Proteomes" id="UP000215896">
    <property type="component" value="Unassembled WGS sequence"/>
</dbReference>
<evidence type="ECO:0000256" key="1">
    <source>
        <dbReference type="ARBA" id="ARBA00004429"/>
    </source>
</evidence>
<evidence type="ECO:0000256" key="8">
    <source>
        <dbReference type="ARBA" id="ARBA00038436"/>
    </source>
</evidence>
<dbReference type="Pfam" id="PF04290">
    <property type="entry name" value="DctQ"/>
    <property type="match status" value="1"/>
</dbReference>
<evidence type="ECO:0000313" key="12">
    <source>
        <dbReference type="Proteomes" id="UP000215896"/>
    </source>
</evidence>
<dbReference type="InterPro" id="IPR007387">
    <property type="entry name" value="TRAP_DctQ"/>
</dbReference>
<name>A0A255GMV7_9ACTN</name>
<dbReference type="PANTHER" id="PTHR35011:SF2">
    <property type="entry name" value="2,3-DIKETO-L-GULONATE TRAP TRANSPORTER SMALL PERMEASE PROTEIN YIAM"/>
    <property type="match status" value="1"/>
</dbReference>
<feature type="transmembrane region" description="Helical" evidence="9">
    <location>
        <begin position="161"/>
        <end position="179"/>
    </location>
</feature>
<evidence type="ECO:0000313" key="11">
    <source>
        <dbReference type="EMBL" id="OYO14334.1"/>
    </source>
</evidence>
<sequence length="229" mass="25007">MRCCPRSICSIATRSVRRSSTNCSPARSCAEGGESIMKQLNRILTSVENTLAVATLAAAAVIAIVSVVLRNLTGAVVFWAEEATIYLIIYSTFIGAVATLRSDEHVNIDILPVLLKGTARKAITLIGRLVTIGYMVSLAVLSWMLIAEPFSRRTITPALKLPLWVLELSVAIGFTLMALRSLELAWRTWRTPRDEIGRDVYADELAAAGFDQSDLAARNPNLDGDRSDR</sequence>
<feature type="transmembrane region" description="Helical" evidence="9">
    <location>
        <begin position="51"/>
        <end position="71"/>
    </location>
</feature>
<dbReference type="InterPro" id="IPR055348">
    <property type="entry name" value="DctQ"/>
</dbReference>
<evidence type="ECO:0000259" key="10">
    <source>
        <dbReference type="Pfam" id="PF04290"/>
    </source>
</evidence>
<keyword evidence="5 9" id="KW-0812">Transmembrane</keyword>
<organism evidence="11 12">
    <name type="scientific">Enemella evansiae</name>
    <dbReference type="NCBI Taxonomy" id="2016499"/>
    <lineage>
        <taxon>Bacteria</taxon>
        <taxon>Bacillati</taxon>
        <taxon>Actinomycetota</taxon>
        <taxon>Actinomycetes</taxon>
        <taxon>Propionibacteriales</taxon>
        <taxon>Propionibacteriaceae</taxon>
        <taxon>Enemella</taxon>
    </lineage>
</organism>
<evidence type="ECO:0000256" key="9">
    <source>
        <dbReference type="SAM" id="Phobius"/>
    </source>
</evidence>
<comment type="caution">
    <text evidence="11">The sequence shown here is derived from an EMBL/GenBank/DDBJ whole genome shotgun (WGS) entry which is preliminary data.</text>
</comment>
<evidence type="ECO:0000256" key="6">
    <source>
        <dbReference type="ARBA" id="ARBA00022989"/>
    </source>
</evidence>
<feature type="domain" description="Tripartite ATP-independent periplasmic transporters DctQ component" evidence="10">
    <location>
        <begin position="60"/>
        <end position="190"/>
    </location>
</feature>
<gene>
    <name evidence="11" type="ORF">CGZ94_06865</name>
</gene>
<comment type="similarity">
    <text evidence="8">Belongs to the TRAP transporter small permease family.</text>
</comment>
<dbReference type="AlphaFoldDB" id="A0A255GMV7"/>
<protein>
    <recommendedName>
        <fullName evidence="10">Tripartite ATP-independent periplasmic transporters DctQ component domain-containing protein</fullName>
    </recommendedName>
</protein>
<accession>A0A255GMV7</accession>
<keyword evidence="12" id="KW-1185">Reference proteome</keyword>
<keyword evidence="6 9" id="KW-1133">Transmembrane helix</keyword>
<keyword evidence="2" id="KW-0813">Transport</keyword>
<dbReference type="GO" id="GO:0015740">
    <property type="term" value="P:C4-dicarboxylate transport"/>
    <property type="evidence" value="ECO:0007669"/>
    <property type="project" value="TreeGrafter"/>
</dbReference>
<dbReference type="GO" id="GO:0005886">
    <property type="term" value="C:plasma membrane"/>
    <property type="evidence" value="ECO:0007669"/>
    <property type="project" value="UniProtKB-SubCell"/>
</dbReference>
<keyword evidence="7 9" id="KW-0472">Membrane</keyword>
<dbReference type="GO" id="GO:0022857">
    <property type="term" value="F:transmembrane transporter activity"/>
    <property type="evidence" value="ECO:0007669"/>
    <property type="project" value="TreeGrafter"/>
</dbReference>
<evidence type="ECO:0000256" key="3">
    <source>
        <dbReference type="ARBA" id="ARBA00022475"/>
    </source>
</evidence>
<proteinExistence type="inferred from homology"/>
<evidence type="ECO:0000256" key="2">
    <source>
        <dbReference type="ARBA" id="ARBA00022448"/>
    </source>
</evidence>
<evidence type="ECO:0000256" key="7">
    <source>
        <dbReference type="ARBA" id="ARBA00023136"/>
    </source>
</evidence>
<reference evidence="11 12" key="1">
    <citation type="submission" date="2017-07" db="EMBL/GenBank/DDBJ databases">
        <title>Draft whole genome sequences of clinical Proprionibacteriaceae strains.</title>
        <authorList>
            <person name="Bernier A.-M."/>
            <person name="Bernard K."/>
            <person name="Domingo M.-C."/>
        </authorList>
    </citation>
    <scope>NUCLEOTIDE SEQUENCE [LARGE SCALE GENOMIC DNA]</scope>
    <source>
        <strain evidence="11 12">NML 030167</strain>
    </source>
</reference>